<dbReference type="Gene3D" id="3.30.160.880">
    <property type="entry name" value="Cell division protein ZapA protomer, N-terminal domain"/>
    <property type="match status" value="1"/>
</dbReference>
<dbReference type="InterPro" id="IPR007838">
    <property type="entry name" value="Cell_div_ZapA-like"/>
</dbReference>
<comment type="similarity">
    <text evidence="1">Belongs to the ZapA family. Type 1 subfamily.</text>
</comment>
<evidence type="ECO:0000256" key="1">
    <source>
        <dbReference type="ARBA" id="ARBA00010074"/>
    </source>
</evidence>
<evidence type="ECO:0000256" key="2">
    <source>
        <dbReference type="ARBA" id="ARBA00023054"/>
    </source>
</evidence>
<protein>
    <submittedName>
        <fullName evidence="3">Cell division protein ZapA</fullName>
    </submittedName>
</protein>
<dbReference type="Proteomes" id="UP000253032">
    <property type="component" value="Unassembled WGS sequence"/>
</dbReference>
<organism evidence="3 4">
    <name type="scientific">SAR86 cluster bacterium</name>
    <dbReference type="NCBI Taxonomy" id="2030880"/>
    <lineage>
        <taxon>Bacteria</taxon>
        <taxon>Pseudomonadati</taxon>
        <taxon>Pseudomonadota</taxon>
        <taxon>Gammaproteobacteria</taxon>
        <taxon>SAR86 cluster</taxon>
    </lineage>
</organism>
<accession>A0A368BP00</accession>
<evidence type="ECO:0000313" key="3">
    <source>
        <dbReference type="EMBL" id="RCL39049.1"/>
    </source>
</evidence>
<dbReference type="EMBL" id="QOPC01000005">
    <property type="protein sequence ID" value="RCL39049.1"/>
    <property type="molecule type" value="Genomic_DNA"/>
</dbReference>
<sequence>MTNKEVLSLNIMGKSISIACPPEDKPGLEAAAELLNNDIESIPDKSNALILASLNLAFKQMTQPSATAINPKTEAAIEKLSIQIEKALS</sequence>
<keyword evidence="2" id="KW-0175">Coiled coil</keyword>
<proteinExistence type="inferred from homology"/>
<keyword evidence="3" id="KW-0132">Cell division</keyword>
<dbReference type="SUPFAM" id="SSF102829">
    <property type="entry name" value="Cell division protein ZapA-like"/>
    <property type="match status" value="1"/>
</dbReference>
<dbReference type="InterPro" id="IPR042233">
    <property type="entry name" value="Cell_div_ZapA_N"/>
</dbReference>
<dbReference type="GO" id="GO:0051301">
    <property type="term" value="P:cell division"/>
    <property type="evidence" value="ECO:0007669"/>
    <property type="project" value="UniProtKB-KW"/>
</dbReference>
<reference evidence="3 4" key="1">
    <citation type="journal article" date="2018" name="Microbiome">
        <title>Fine metagenomic profile of the Mediterranean stratified and mixed water columns revealed by assembly and recruitment.</title>
        <authorList>
            <person name="Haro-Moreno J.M."/>
            <person name="Lopez-Perez M."/>
            <person name="De La Torre J.R."/>
            <person name="Picazo A."/>
            <person name="Camacho A."/>
            <person name="Rodriguez-Valera F."/>
        </authorList>
    </citation>
    <scope>NUCLEOTIDE SEQUENCE [LARGE SCALE GENOMIC DNA]</scope>
    <source>
        <strain evidence="3">MED-G84</strain>
    </source>
</reference>
<comment type="caution">
    <text evidence="3">The sequence shown here is derived from an EMBL/GenBank/DDBJ whole genome shotgun (WGS) entry which is preliminary data.</text>
</comment>
<gene>
    <name evidence="3" type="ORF">DBW98_01600</name>
</gene>
<evidence type="ECO:0000313" key="4">
    <source>
        <dbReference type="Proteomes" id="UP000253032"/>
    </source>
</evidence>
<dbReference type="InterPro" id="IPR036192">
    <property type="entry name" value="Cell_div_ZapA-like_sf"/>
</dbReference>
<name>A0A368BP00_9GAMM</name>
<dbReference type="AlphaFoldDB" id="A0A368BP00"/>
<dbReference type="Pfam" id="PF05164">
    <property type="entry name" value="ZapA"/>
    <property type="match status" value="1"/>
</dbReference>
<keyword evidence="3" id="KW-0131">Cell cycle</keyword>